<protein>
    <recommendedName>
        <fullName evidence="2">Patatin-like protein 2</fullName>
    </recommendedName>
</protein>
<proteinExistence type="predicted"/>
<gene>
    <name evidence="1" type="ORF">CB5_LOCUS21310</name>
</gene>
<dbReference type="Gene3D" id="3.40.1090.10">
    <property type="entry name" value="Cytosolic phospholipase A2 catalytic domain"/>
    <property type="match status" value="1"/>
</dbReference>
<organism evidence="1">
    <name type="scientific">Ananas comosus var. bracteatus</name>
    <name type="common">red pineapple</name>
    <dbReference type="NCBI Taxonomy" id="296719"/>
    <lineage>
        <taxon>Eukaryota</taxon>
        <taxon>Viridiplantae</taxon>
        <taxon>Streptophyta</taxon>
        <taxon>Embryophyta</taxon>
        <taxon>Tracheophyta</taxon>
        <taxon>Spermatophyta</taxon>
        <taxon>Magnoliopsida</taxon>
        <taxon>Liliopsida</taxon>
        <taxon>Poales</taxon>
        <taxon>Bromeliaceae</taxon>
        <taxon>Bromelioideae</taxon>
        <taxon>Ananas</taxon>
    </lineage>
</organism>
<evidence type="ECO:0008006" key="2">
    <source>
        <dbReference type="Google" id="ProtNLM"/>
    </source>
</evidence>
<dbReference type="InterPro" id="IPR016035">
    <property type="entry name" value="Acyl_Trfase/lysoPLipase"/>
</dbReference>
<dbReference type="PANTHER" id="PTHR32176">
    <property type="entry name" value="XYLOSE ISOMERASE"/>
    <property type="match status" value="1"/>
</dbReference>
<sequence length="100" mass="11217">MVDIHASILFQALRTENHYLRIQDDSLIGDTSSVDVSTRKNMEDLIQIGNDLLKKPAARVNLETGTYEPIARGGTNADAIDHFAKKLSEEKKRRHAKLNS</sequence>
<dbReference type="SUPFAM" id="SSF52151">
    <property type="entry name" value="FabD/lysophospholipase-like"/>
    <property type="match status" value="1"/>
</dbReference>
<reference evidence="1" key="1">
    <citation type="submission" date="2020-07" db="EMBL/GenBank/DDBJ databases">
        <authorList>
            <person name="Lin J."/>
        </authorList>
    </citation>
    <scope>NUCLEOTIDE SEQUENCE</scope>
</reference>
<accession>A0A6V7Q4J0</accession>
<evidence type="ECO:0000313" key="1">
    <source>
        <dbReference type="EMBL" id="CAD1838099.1"/>
    </source>
</evidence>
<dbReference type="PANTHER" id="PTHR32176:SF103">
    <property type="entry name" value="OS08G0376550 PROTEIN"/>
    <property type="match status" value="1"/>
</dbReference>
<dbReference type="GO" id="GO:0047372">
    <property type="term" value="F:monoacylglycerol lipase activity"/>
    <property type="evidence" value="ECO:0007669"/>
    <property type="project" value="TreeGrafter"/>
</dbReference>
<name>A0A6V7Q4J0_ANACO</name>
<dbReference type="EMBL" id="LR862132">
    <property type="protein sequence ID" value="CAD1838099.1"/>
    <property type="molecule type" value="Genomic_DNA"/>
</dbReference>
<dbReference type="GO" id="GO:0004620">
    <property type="term" value="F:phospholipase activity"/>
    <property type="evidence" value="ECO:0007669"/>
    <property type="project" value="TreeGrafter"/>
</dbReference>
<dbReference type="AlphaFoldDB" id="A0A6V7Q4J0"/>